<comment type="subcellular location">
    <subcellularLocation>
        <location evidence="1">Cytoplasm</location>
    </subcellularLocation>
</comment>
<dbReference type="InterPro" id="IPR006472">
    <property type="entry name" value="Citrate_lyase_asu"/>
</dbReference>
<keyword evidence="1" id="KW-0963">Cytoplasm</keyword>
<organism evidence="2 3">
    <name type="scientific">Sphingomonas hankookensis</name>
    <dbReference type="NCBI Taxonomy" id="563996"/>
    <lineage>
        <taxon>Bacteria</taxon>
        <taxon>Pseudomonadati</taxon>
        <taxon>Pseudomonadota</taxon>
        <taxon>Alphaproteobacteria</taxon>
        <taxon>Sphingomonadales</taxon>
        <taxon>Sphingomonadaceae</taxon>
        <taxon>Sphingomonas</taxon>
    </lineage>
</organism>
<reference evidence="3" key="1">
    <citation type="submission" date="2016-01" db="EMBL/GenBank/DDBJ databases">
        <title>Draft genome of Chromobacterium sp. F49.</title>
        <authorList>
            <person name="Hong K.W."/>
        </authorList>
    </citation>
    <scope>NUCLEOTIDE SEQUENCE [LARGE SCALE GENOMIC DNA]</scope>
    <source>
        <strain evidence="3">CN3</strain>
    </source>
</reference>
<dbReference type="PIRSF" id="PIRSF009451">
    <property type="entry name" value="Citrt_lyas_alpha"/>
    <property type="match status" value="1"/>
</dbReference>
<keyword evidence="1" id="KW-0808">Transferase</keyword>
<comment type="caution">
    <text evidence="2">The sequence shown here is derived from an EMBL/GenBank/DDBJ whole genome shotgun (WGS) entry which is preliminary data.</text>
</comment>
<evidence type="ECO:0000256" key="1">
    <source>
        <dbReference type="PIRNR" id="PIRNR009451"/>
    </source>
</evidence>
<gene>
    <name evidence="2" type="ORF">AVT10_02735</name>
</gene>
<dbReference type="EMBL" id="LQQO01000001">
    <property type="protein sequence ID" value="KZE18949.1"/>
    <property type="molecule type" value="Genomic_DNA"/>
</dbReference>
<sequence>MTRRLPDHIDGYGPVRPFRARPVDKAAKRRAQVPLFDSIDAVVDTLDLRDGATISFHHHLRDGDDVMRAVVDVLAARGLRDLHVAASSIFPVHAPLVPHIRSGVITRISTAYVAGPVARAISAGELRHPAVLQTHSGRARAIATGALPIDVAFVAAPSADRQGNLSGAIGPSACGPLGYAMVDARYARRVVAVTDNLLDDRLASIDIAGNEVDAVVVVPSIGDPTRIVSGTTRITDDPVSLRIAAMAARAIDASGLLVDGFSFQTGAGGTSLAVAGDVAAIMRQKGIKGSFAAGGITGTLVEMFHEGLFERLYDVQCFDLAAVASYRTDAAHQAMSASLYADPSRRDAVAGRLDVMILGAAEVDTAFNVNVTAVGGGKIIGGSGGHADTAAGAKLTIITTRLSAKGNPKIVRDVECVTTPGATVDVVVTEAGIAVNPLRTDLIARFVDAGLPLVSIEELASLAREQTGRTNDKSRTSGNRIIAVVEYFDGTVTDVIRQSG</sequence>
<dbReference type="PANTHER" id="PTHR40596:SF1">
    <property type="entry name" value="CITRATE LYASE ALPHA CHAIN"/>
    <property type="match status" value="1"/>
</dbReference>
<name>A0ABR5YH31_9SPHN</name>
<dbReference type="EC" id="2.8.3.10" evidence="1"/>
<keyword evidence="1 2" id="KW-0456">Lyase</keyword>
<accession>A0ABR5YH31</accession>
<evidence type="ECO:0000313" key="3">
    <source>
        <dbReference type="Proteomes" id="UP000076609"/>
    </source>
</evidence>
<dbReference type="PANTHER" id="PTHR40596">
    <property type="entry name" value="CITRATE LYASE ALPHA CHAIN"/>
    <property type="match status" value="1"/>
</dbReference>
<dbReference type="EC" id="4.1.3.6" evidence="1"/>
<proteinExistence type="predicted"/>
<comment type="catalytic activity">
    <reaction evidence="1">
        <text>citrate = oxaloacetate + acetate</text>
        <dbReference type="Rhea" id="RHEA:10760"/>
        <dbReference type="ChEBI" id="CHEBI:16452"/>
        <dbReference type="ChEBI" id="CHEBI:16947"/>
        <dbReference type="ChEBI" id="CHEBI:30089"/>
        <dbReference type="EC" id="4.1.3.6"/>
    </reaction>
</comment>
<dbReference type="Gene3D" id="3.40.1080.10">
    <property type="entry name" value="Glutaconate Coenzyme A-transferase"/>
    <property type="match status" value="2"/>
</dbReference>
<protein>
    <recommendedName>
        <fullName evidence="1">Citrate lyase alpha chain</fullName>
        <shortName evidence="1">Citrase alpha chain</shortName>
        <ecNumber evidence="1">2.8.3.10</ecNumber>
        <ecNumber evidence="1">4.1.3.6</ecNumber>
    </recommendedName>
    <alternativeName>
        <fullName evidence="1">Citrate (pro-3S)-lyase alpha chain</fullName>
    </alternativeName>
    <alternativeName>
        <fullName evidence="1">Citrate CoA-transferase subunit</fullName>
    </alternativeName>
</protein>
<dbReference type="RefSeq" id="WP_066687974.1">
    <property type="nucleotide sequence ID" value="NZ_CP117025.1"/>
</dbReference>
<dbReference type="SUPFAM" id="SSF100950">
    <property type="entry name" value="NagB/RpiA/CoA transferase-like"/>
    <property type="match status" value="2"/>
</dbReference>
<evidence type="ECO:0000313" key="2">
    <source>
        <dbReference type="EMBL" id="KZE18949.1"/>
    </source>
</evidence>
<dbReference type="Proteomes" id="UP000076609">
    <property type="component" value="Unassembled WGS sequence"/>
</dbReference>
<dbReference type="GO" id="GO:0016829">
    <property type="term" value="F:lyase activity"/>
    <property type="evidence" value="ECO:0007669"/>
    <property type="project" value="UniProtKB-KW"/>
</dbReference>
<dbReference type="Pfam" id="PF04223">
    <property type="entry name" value="CitF"/>
    <property type="match status" value="1"/>
</dbReference>
<dbReference type="InterPro" id="IPR037171">
    <property type="entry name" value="NagB/RpiA_transferase-like"/>
</dbReference>
<keyword evidence="3" id="KW-1185">Reference proteome</keyword>
<comment type="catalytic activity">
    <reaction evidence="1">
        <text>citrate + acetyl-CoA = (3S)-citryl-CoA + acetate</text>
        <dbReference type="Rhea" id="RHEA:19405"/>
        <dbReference type="ChEBI" id="CHEBI:16947"/>
        <dbReference type="ChEBI" id="CHEBI:30089"/>
        <dbReference type="ChEBI" id="CHEBI:57288"/>
        <dbReference type="ChEBI" id="CHEBI:57321"/>
        <dbReference type="EC" id="2.8.3.10"/>
    </reaction>
</comment>